<gene>
    <name evidence="2" type="ORF">NC99_02980</name>
</gene>
<dbReference type="InterPro" id="IPR025665">
    <property type="entry name" value="Beta-barrel_OMP_2"/>
</dbReference>
<dbReference type="EMBL" id="LGIA01000014">
    <property type="protein sequence ID" value="KOH46898.1"/>
    <property type="molecule type" value="Genomic_DNA"/>
</dbReference>
<proteinExistence type="predicted"/>
<protein>
    <recommendedName>
        <fullName evidence="1">Outer membrane protein beta-barrel domain-containing protein</fullName>
    </recommendedName>
</protein>
<keyword evidence="3" id="KW-1185">Reference proteome</keyword>
<name>A0A0L8VEW7_9BACT</name>
<dbReference type="STRING" id="1409788.NC99_02980"/>
<feature type="domain" description="Outer membrane protein beta-barrel" evidence="1">
    <location>
        <begin position="145"/>
        <end position="297"/>
    </location>
</feature>
<dbReference type="Pfam" id="PF13568">
    <property type="entry name" value="OMP_b-brl_2"/>
    <property type="match status" value="1"/>
</dbReference>
<organism evidence="2 3">
    <name type="scientific">Sunxiuqinia dokdonensis</name>
    <dbReference type="NCBI Taxonomy" id="1409788"/>
    <lineage>
        <taxon>Bacteria</taxon>
        <taxon>Pseudomonadati</taxon>
        <taxon>Bacteroidota</taxon>
        <taxon>Bacteroidia</taxon>
        <taxon>Marinilabiliales</taxon>
        <taxon>Prolixibacteraceae</taxon>
        <taxon>Sunxiuqinia</taxon>
    </lineage>
</organism>
<comment type="caution">
    <text evidence="2">The sequence shown here is derived from an EMBL/GenBank/DDBJ whole genome shotgun (WGS) entry which is preliminary data.</text>
</comment>
<sequence>MLAEGQASPTPCKIFKMKKMKTTVLTSLMIFCLSMGYAQDSTKIGKLVDVTESGTRTEVALLNNRIYIDDNYSSDTTHIRIGKRNIEIIEKNGRTNVDVHRDRSWDDDDDSWKRKKFNGHWAGFELGINTFYDDGHFGGSDFMSLNQSKSLEVNINFLEYNIVLAEQRAGLVTGMGWSMNNYRLDNPVTLQKVDGVIVPDPIDPDGLKKSKLTVSYLTIPLLLEFQIPVNDRSNQVFVSGGVIGGLNLGSHTKIKTDDTKSKDHGNFNINPFKYSLAGRIGLKDISIYATYSLSSLFKDGGGPELFPLTIGIGLVNF</sequence>
<reference evidence="3" key="1">
    <citation type="submission" date="2015-07" db="EMBL/GenBank/DDBJ databases">
        <title>Genome sequencing of Sunxiuqinia dokdonensis strain SK.</title>
        <authorList>
            <person name="Ahn S."/>
            <person name="Kim B.-C."/>
        </authorList>
    </citation>
    <scope>NUCLEOTIDE SEQUENCE [LARGE SCALE GENOMIC DNA]</scope>
    <source>
        <strain evidence="3">SK</strain>
    </source>
</reference>
<dbReference type="AlphaFoldDB" id="A0A0L8VEW7"/>
<evidence type="ECO:0000259" key="1">
    <source>
        <dbReference type="Pfam" id="PF13568"/>
    </source>
</evidence>
<dbReference type="Proteomes" id="UP000036958">
    <property type="component" value="Unassembled WGS sequence"/>
</dbReference>
<evidence type="ECO:0000313" key="3">
    <source>
        <dbReference type="Proteomes" id="UP000036958"/>
    </source>
</evidence>
<accession>A0A0L8VEW7</accession>
<evidence type="ECO:0000313" key="2">
    <source>
        <dbReference type="EMBL" id="KOH46898.1"/>
    </source>
</evidence>